<dbReference type="InterPro" id="IPR015943">
    <property type="entry name" value="WD40/YVTN_repeat-like_dom_sf"/>
</dbReference>
<dbReference type="EMBL" id="JBJHQF010000066">
    <property type="protein sequence ID" value="MFK9007737.1"/>
    <property type="molecule type" value="Genomic_DNA"/>
</dbReference>
<protein>
    <submittedName>
        <fullName evidence="2">YncE family protein</fullName>
    </submittedName>
</protein>
<accession>A0ABW8R8V0</accession>
<gene>
    <name evidence="2" type="ORF">ACJEBJ_26780</name>
</gene>
<dbReference type="SUPFAM" id="SSF50974">
    <property type="entry name" value="Nitrous oxide reductase, N-terminal domain"/>
    <property type="match status" value="1"/>
</dbReference>
<dbReference type="Gene3D" id="2.130.10.10">
    <property type="entry name" value="YVTN repeat-like/Quinoprotein amine dehydrogenase"/>
    <property type="match status" value="2"/>
</dbReference>
<comment type="caution">
    <text evidence="2">The sequence shown here is derived from an EMBL/GenBank/DDBJ whole genome shotgun (WGS) entry which is preliminary data.</text>
</comment>
<dbReference type="InterPro" id="IPR051200">
    <property type="entry name" value="Host-pathogen_enzymatic-act"/>
</dbReference>
<feature type="region of interest" description="Disordered" evidence="1">
    <location>
        <begin position="1"/>
        <end position="58"/>
    </location>
</feature>
<dbReference type="PANTHER" id="PTHR47197:SF3">
    <property type="entry name" value="DIHYDRO-HEME D1 DEHYDROGENASE"/>
    <property type="match status" value="1"/>
</dbReference>
<evidence type="ECO:0000256" key="1">
    <source>
        <dbReference type="SAM" id="MobiDB-lite"/>
    </source>
</evidence>
<organism evidence="2 3">
    <name type="scientific">Pseudomonas pergaminensis</name>
    <dbReference type="NCBI Taxonomy" id="2853159"/>
    <lineage>
        <taxon>Bacteria</taxon>
        <taxon>Pseudomonadati</taxon>
        <taxon>Pseudomonadota</taxon>
        <taxon>Gammaproteobacteria</taxon>
        <taxon>Pseudomonadales</taxon>
        <taxon>Pseudomonadaceae</taxon>
        <taxon>Pseudomonas</taxon>
    </lineage>
</organism>
<dbReference type="RefSeq" id="WP_406599625.1">
    <property type="nucleotide sequence ID" value="NZ_JBJHQF010000066.1"/>
</dbReference>
<feature type="compositionally biased region" description="Pro residues" evidence="1">
    <location>
        <begin position="16"/>
        <end position="30"/>
    </location>
</feature>
<dbReference type="Proteomes" id="UP001623008">
    <property type="component" value="Unassembled WGS sequence"/>
</dbReference>
<keyword evidence="3" id="KW-1185">Reference proteome</keyword>
<sequence>MTKHSQPPVPESSDAAPPPAANYPTVPPDPSDASVEPSPLNPKFLVPPQPGNRPRTPDSFNSVAFADLPLYIPNVTTPYVGYHGALNIAATEVHKELGVLFVLLPYLDRAEFDVLHLFYGDELDYVAAYTITKDDIETNRPIPMYVPPNRIIHGPVSPVFIRVSIFGGGTAETLHLNLFVDKARPADDNPIASTVQNENLHLPIFPQDLIDFGVGPDDIGVPIAVRIKHYPVDTSRPANTFRKVRDRIRLSIGGRIIPHSVTEGEAGGTDDIFIRVNTSDWIAIGTGSHVCEYEVVDEAGNHSDGWSPAQVLDVMLEDGAEPLLPIAFVQEAPDNILDHDTLVGDAHIFIFISGNGYAMGDIIRVTINGRTAGGEPLITNYDSPPLTSTTAFYLALPLPNEDVKALVGGRFQLRYMRIRSGVPDRLSRSNVVGVIGTELPVGLAPPYFIEAQHGDILEPQELFFTAVIPEYVGQKYYDLVTLILIGTYVNGNPYYDEYEDIAGDGDGLRLIPNGPNGDIAKLEGGTLRIYYLVENENGLRPPSQDRLYNVGQPAASLAEPRILEAPGPLYQFDPSVSPGDANVRVLPDADIKDGDTVRVYALGNAAGGTPSIPPFPVTAFWEGRTLPFPLPRANVIANTVMRIYYARERQNAPTRFSHEVRMGVGAKLDYPAPQVLEATGTGHNTALLNPRHVLTPPVVTIRVISDKFPPSADIKVFITGKPGIGMPDIPAKSARPEPGTNYVNFTVQNTFVPAYLGERCTVYYNVIEVGKSTKSDDLELSVGAFTQDELDLVSIPQAPDNVIIANEGNDVEINKWPFISTAQAVFIELKSTTNHPLRAGRKVSSAELGAGKTQDLIPANYLQGLSSDDEITIEARVSLDGSGSLITAIPFKSVSYRIKKKAEIIKIIPIGGYPYSIAASADGKRVYVASSTHPSTGRVSVIDTEDFTGIRIITTEGMDIRDVATSPDSTRLYIAGGANGAYPNGFMAYETTIFTRLILQTGYHTYRIGVNPNGRQLVMAHWSTGGNFIRFVNTTTFGYKSIPSPTSTIFTSQYTNPEGTLGYSSGYLFDLVTETVKTTTPVTGDYAAFSYQRPRLYIVQNSSITVVDSNLNSTVAALHGFHGLRNIVCDPHQPRAYVVDQIANSVITLDISADTPRIIDTITSIIQPFALALSPDSKYLYVGASSDESLVVIRL</sequence>
<dbReference type="InterPro" id="IPR011045">
    <property type="entry name" value="N2O_reductase_N"/>
</dbReference>
<evidence type="ECO:0000313" key="3">
    <source>
        <dbReference type="Proteomes" id="UP001623008"/>
    </source>
</evidence>
<evidence type="ECO:0000313" key="2">
    <source>
        <dbReference type="EMBL" id="MFK9007737.1"/>
    </source>
</evidence>
<proteinExistence type="predicted"/>
<dbReference type="PANTHER" id="PTHR47197">
    <property type="entry name" value="PROTEIN NIRF"/>
    <property type="match status" value="1"/>
</dbReference>
<name>A0ABW8R8V0_9PSED</name>
<reference evidence="2 3" key="1">
    <citation type="submission" date="2024-11" db="EMBL/GenBank/DDBJ databases">
        <authorList>
            <person name="Lucas J.A."/>
        </authorList>
    </citation>
    <scope>NUCLEOTIDE SEQUENCE [LARGE SCALE GENOMIC DNA]</scope>
    <source>
        <strain evidence="2 3">Z 7.15</strain>
    </source>
</reference>